<evidence type="ECO:0000313" key="2">
    <source>
        <dbReference type="Proteomes" id="UP001331515"/>
    </source>
</evidence>
<keyword evidence="2" id="KW-1185">Reference proteome</keyword>
<organism evidence="1 2">
    <name type="scientific">Champsocephalus gunnari</name>
    <name type="common">Mackerel icefish</name>
    <dbReference type="NCBI Taxonomy" id="52237"/>
    <lineage>
        <taxon>Eukaryota</taxon>
        <taxon>Metazoa</taxon>
        <taxon>Chordata</taxon>
        <taxon>Craniata</taxon>
        <taxon>Vertebrata</taxon>
        <taxon>Euteleostomi</taxon>
        <taxon>Actinopterygii</taxon>
        <taxon>Neopterygii</taxon>
        <taxon>Teleostei</taxon>
        <taxon>Neoteleostei</taxon>
        <taxon>Acanthomorphata</taxon>
        <taxon>Eupercaria</taxon>
        <taxon>Perciformes</taxon>
        <taxon>Notothenioidei</taxon>
        <taxon>Channichthyidae</taxon>
        <taxon>Champsocephalus</taxon>
    </lineage>
</organism>
<dbReference type="EMBL" id="JAURVH010001516">
    <property type="protein sequence ID" value="KAK5931245.1"/>
    <property type="molecule type" value="Genomic_DNA"/>
</dbReference>
<dbReference type="AlphaFoldDB" id="A0AAN8E454"/>
<protein>
    <submittedName>
        <fullName evidence="1">Uncharacterized protein</fullName>
    </submittedName>
</protein>
<sequence>MHCGSTGQDKAGSSHWLDDTQADTRFASSLTPCLSLSALPPLHIETLVSICVFTWNPVIDEKPLAVF</sequence>
<gene>
    <name evidence="1" type="ORF">CgunFtcFv8_027408</name>
</gene>
<name>A0AAN8E454_CHAGU</name>
<dbReference type="Proteomes" id="UP001331515">
    <property type="component" value="Unassembled WGS sequence"/>
</dbReference>
<proteinExistence type="predicted"/>
<reference evidence="1 2" key="1">
    <citation type="journal article" date="2023" name="Mol. Biol. Evol.">
        <title>Genomics of Secondarily Temperate Adaptation in the Only Non-Antarctic Icefish.</title>
        <authorList>
            <person name="Rivera-Colon A.G."/>
            <person name="Rayamajhi N."/>
            <person name="Minhas B.F."/>
            <person name="Madrigal G."/>
            <person name="Bilyk K.T."/>
            <person name="Yoon V."/>
            <person name="Hune M."/>
            <person name="Gregory S."/>
            <person name="Cheng C.H.C."/>
            <person name="Catchen J.M."/>
        </authorList>
    </citation>
    <scope>NUCLEOTIDE SEQUENCE [LARGE SCALE GENOMIC DNA]</scope>
    <source>
        <tissue evidence="1">White muscle</tissue>
    </source>
</reference>
<evidence type="ECO:0000313" key="1">
    <source>
        <dbReference type="EMBL" id="KAK5931245.1"/>
    </source>
</evidence>
<accession>A0AAN8E454</accession>
<comment type="caution">
    <text evidence="1">The sequence shown here is derived from an EMBL/GenBank/DDBJ whole genome shotgun (WGS) entry which is preliminary data.</text>
</comment>